<feature type="domain" description="HTH cro/C1-type" evidence="1">
    <location>
        <begin position="17"/>
        <end position="71"/>
    </location>
</feature>
<dbReference type="OrthoDB" id="9803379at2"/>
<dbReference type="SMART" id="SM00530">
    <property type="entry name" value="HTH_XRE"/>
    <property type="match status" value="1"/>
</dbReference>
<evidence type="ECO:0000313" key="2">
    <source>
        <dbReference type="EMBL" id="RKF07878.1"/>
    </source>
</evidence>
<evidence type="ECO:0000313" key="3">
    <source>
        <dbReference type="Proteomes" id="UP000246132"/>
    </source>
</evidence>
<dbReference type="InterPro" id="IPR010982">
    <property type="entry name" value="Lambda_DNA-bd_dom_sf"/>
</dbReference>
<accession>A0A3A8AEQ8</accession>
<dbReference type="AlphaFoldDB" id="A0A3A8AEQ8"/>
<dbReference type="PROSITE" id="PS50943">
    <property type="entry name" value="HTH_CROC1"/>
    <property type="match status" value="1"/>
</dbReference>
<comment type="caution">
    <text evidence="2">The sequence shown here is derived from an EMBL/GenBank/DDBJ whole genome shotgun (WGS) entry which is preliminary data.</text>
</comment>
<keyword evidence="3" id="KW-1185">Reference proteome</keyword>
<name>A0A3A8AEQ8_9HYPH</name>
<sequence>MTKSLHTPEYTALLRTLIDTRKRSGMTQQDVADRLGKPQSYIAKVEGGERRLDVVEFVALAKAMDENPTAVFDHLLAALDAIPN</sequence>
<dbReference type="RefSeq" id="WP_109766920.1">
    <property type="nucleotide sequence ID" value="NZ_QFWV02000004.1"/>
</dbReference>
<reference evidence="2 3" key="1">
    <citation type="journal article" date="2018" name="Int. J. Syst. Bacteriol.">
        <title>Oceaniradius stylonemae gen. nov., sp. nov., isolated from a red alga, Stylonema cornu-cervi.</title>
        <authorList>
            <person name="Jeong S."/>
        </authorList>
    </citation>
    <scope>NUCLEOTIDE SEQUENCE [LARGE SCALE GENOMIC DNA]</scope>
    <source>
        <strain evidence="2 3">StC1</strain>
    </source>
</reference>
<organism evidence="2 3">
    <name type="scientific">Oceaniradius stylonematis</name>
    <dbReference type="NCBI Taxonomy" id="2184161"/>
    <lineage>
        <taxon>Bacteria</taxon>
        <taxon>Pseudomonadati</taxon>
        <taxon>Pseudomonadota</taxon>
        <taxon>Alphaproteobacteria</taxon>
        <taxon>Hyphomicrobiales</taxon>
        <taxon>Ahrensiaceae</taxon>
        <taxon>Oceaniradius</taxon>
    </lineage>
</organism>
<dbReference type="SUPFAM" id="SSF47413">
    <property type="entry name" value="lambda repressor-like DNA-binding domains"/>
    <property type="match status" value="1"/>
</dbReference>
<dbReference type="InterPro" id="IPR001387">
    <property type="entry name" value="Cro/C1-type_HTH"/>
</dbReference>
<dbReference type="Proteomes" id="UP000246132">
    <property type="component" value="Unassembled WGS sequence"/>
</dbReference>
<dbReference type="CDD" id="cd00093">
    <property type="entry name" value="HTH_XRE"/>
    <property type="match status" value="1"/>
</dbReference>
<gene>
    <name evidence="2" type="ORF">DEM25_004705</name>
</gene>
<evidence type="ECO:0000259" key="1">
    <source>
        <dbReference type="PROSITE" id="PS50943"/>
    </source>
</evidence>
<dbReference type="EMBL" id="QFWV02000004">
    <property type="protein sequence ID" value="RKF07878.1"/>
    <property type="molecule type" value="Genomic_DNA"/>
</dbReference>
<dbReference type="GO" id="GO:0003677">
    <property type="term" value="F:DNA binding"/>
    <property type="evidence" value="ECO:0007669"/>
    <property type="project" value="InterPro"/>
</dbReference>
<proteinExistence type="predicted"/>
<protein>
    <submittedName>
        <fullName evidence="2">XRE family transcriptional regulator</fullName>
    </submittedName>
</protein>
<dbReference type="Gene3D" id="1.10.260.40">
    <property type="entry name" value="lambda repressor-like DNA-binding domains"/>
    <property type="match status" value="1"/>
</dbReference>
<dbReference type="Pfam" id="PF01381">
    <property type="entry name" value="HTH_3"/>
    <property type="match status" value="1"/>
</dbReference>